<keyword evidence="3" id="KW-0547">Nucleotide-binding</keyword>
<accession>A0A0A7A220</accession>
<keyword evidence="5" id="KW-1278">Translocase</keyword>
<keyword evidence="6" id="KW-0472">Membrane</keyword>
<keyword evidence="1" id="KW-0813">Transport</keyword>
<dbReference type="SUPFAM" id="SSF52540">
    <property type="entry name" value="P-loop containing nucleoside triphosphate hydrolases"/>
    <property type="match status" value="1"/>
</dbReference>
<protein>
    <submittedName>
        <fullName evidence="8">Ribose transport ATP-binding protein rbsA</fullName>
    </submittedName>
</protein>
<evidence type="ECO:0000256" key="3">
    <source>
        <dbReference type="ARBA" id="ARBA00022741"/>
    </source>
</evidence>
<evidence type="ECO:0000256" key="2">
    <source>
        <dbReference type="ARBA" id="ARBA00022475"/>
    </source>
</evidence>
<reference evidence="8 9" key="1">
    <citation type="submission" date="2013-09" db="EMBL/GenBank/DDBJ databases">
        <title>Comparative genomics of Sd1617 to representative strains in evaluating its pathogenesis.</title>
        <authorList>
            <person name="Aksomboon Vongsawan A."/>
            <person name="Kapatral V."/>
            <person name="Vaisvil B."/>
            <person name="Serichantalergs O."/>
            <person name="Hale T.L."/>
            <person name="Mason C.J."/>
        </authorList>
    </citation>
    <scope>NUCLEOTIDE SEQUENCE [LARGE SCALE GENOMIC DNA]</scope>
    <source>
        <strain evidence="8 9">1617</strain>
    </source>
</reference>
<name>A0A0A7A220_SHIDY</name>
<organism evidence="8 9">
    <name type="scientific">Shigella dysenteriae 1617</name>
    <dbReference type="NCBI Taxonomy" id="754093"/>
    <lineage>
        <taxon>Bacteria</taxon>
        <taxon>Pseudomonadati</taxon>
        <taxon>Pseudomonadota</taxon>
        <taxon>Gammaproteobacteria</taxon>
        <taxon>Enterobacterales</taxon>
        <taxon>Enterobacteriaceae</taxon>
        <taxon>Shigella</taxon>
    </lineage>
</organism>
<evidence type="ECO:0000256" key="6">
    <source>
        <dbReference type="ARBA" id="ARBA00023136"/>
    </source>
</evidence>
<evidence type="ECO:0000256" key="4">
    <source>
        <dbReference type="ARBA" id="ARBA00022840"/>
    </source>
</evidence>
<dbReference type="Gene3D" id="3.40.50.300">
    <property type="entry name" value="P-loop containing nucleotide triphosphate hydrolases"/>
    <property type="match status" value="1"/>
</dbReference>
<dbReference type="AlphaFoldDB" id="A0A0A7A220"/>
<dbReference type="GO" id="GO:0016887">
    <property type="term" value="F:ATP hydrolysis activity"/>
    <property type="evidence" value="ECO:0007669"/>
    <property type="project" value="InterPro"/>
</dbReference>
<dbReference type="InterPro" id="IPR050107">
    <property type="entry name" value="ABC_carbohydrate_import_ATPase"/>
</dbReference>
<keyword evidence="2" id="KW-1003">Cell membrane</keyword>
<gene>
    <name evidence="8" type="ORF">Asd1617_05388</name>
</gene>
<dbReference type="Proteomes" id="UP000031647">
    <property type="component" value="Chromosome"/>
</dbReference>
<dbReference type="GO" id="GO:0005524">
    <property type="term" value="F:ATP binding"/>
    <property type="evidence" value="ECO:0007669"/>
    <property type="project" value="UniProtKB-KW"/>
</dbReference>
<dbReference type="InterPro" id="IPR027417">
    <property type="entry name" value="P-loop_NTPase"/>
</dbReference>
<evidence type="ECO:0000313" key="8">
    <source>
        <dbReference type="EMBL" id="AHA68215.1"/>
    </source>
</evidence>
<keyword evidence="4 8" id="KW-0067">ATP-binding</keyword>
<evidence type="ECO:0000259" key="7">
    <source>
        <dbReference type="Pfam" id="PF00005"/>
    </source>
</evidence>
<dbReference type="HOGENOM" id="CLU_2540734_0_0_6"/>
<dbReference type="PANTHER" id="PTHR43790:SF3">
    <property type="entry name" value="D-ALLOSE IMPORT ATP-BINDING PROTEIN ALSA-RELATED"/>
    <property type="match status" value="1"/>
</dbReference>
<feature type="domain" description="ABC transporter" evidence="7">
    <location>
        <begin position="41"/>
        <end position="77"/>
    </location>
</feature>
<evidence type="ECO:0000256" key="1">
    <source>
        <dbReference type="ARBA" id="ARBA00022448"/>
    </source>
</evidence>
<dbReference type="PATRIC" id="fig|754093.4.peg.5256"/>
<dbReference type="Pfam" id="PF00005">
    <property type="entry name" value="ABC_tran"/>
    <property type="match status" value="1"/>
</dbReference>
<sequence length="83" mass="8780">MHLLSCDGVLISTTSQESAMNSTPVLEMRNIAKAFGKFYALKGVDLTVYPSENHALMGENGAGKSTLMKVLAGRIPPPAARSS</sequence>
<proteinExistence type="predicted"/>
<evidence type="ECO:0000313" key="9">
    <source>
        <dbReference type="Proteomes" id="UP000031647"/>
    </source>
</evidence>
<dbReference type="PANTHER" id="PTHR43790">
    <property type="entry name" value="CARBOHYDRATE TRANSPORT ATP-BINDING PROTEIN MG119-RELATED"/>
    <property type="match status" value="1"/>
</dbReference>
<dbReference type="EMBL" id="CP006736">
    <property type="protein sequence ID" value="AHA68215.1"/>
    <property type="molecule type" value="Genomic_DNA"/>
</dbReference>
<dbReference type="InterPro" id="IPR003439">
    <property type="entry name" value="ABC_transporter-like_ATP-bd"/>
</dbReference>
<dbReference type="KEGG" id="sdz:Asd1617_05388"/>
<evidence type="ECO:0000256" key="5">
    <source>
        <dbReference type="ARBA" id="ARBA00022967"/>
    </source>
</evidence>